<dbReference type="NCBIfam" id="TIGR02605">
    <property type="entry name" value="CxxC_CxxC_SSSS"/>
    <property type="match status" value="1"/>
</dbReference>
<name>A0AAJ1MJH3_9SPIO</name>
<dbReference type="PANTHER" id="PTHR34404:SF2">
    <property type="entry name" value="CONSERVED SERINE RICH PROTEIN"/>
    <property type="match status" value="1"/>
</dbReference>
<feature type="compositionally biased region" description="Basic and acidic residues" evidence="1">
    <location>
        <begin position="91"/>
        <end position="101"/>
    </location>
</feature>
<organism evidence="3 4">
    <name type="scientific">Candidatus Thalassospirochaeta sargassi</name>
    <dbReference type="NCBI Taxonomy" id="3119039"/>
    <lineage>
        <taxon>Bacteria</taxon>
        <taxon>Pseudomonadati</taxon>
        <taxon>Spirochaetota</taxon>
        <taxon>Spirochaetia</taxon>
        <taxon>Spirochaetales</taxon>
        <taxon>Spirochaetaceae</taxon>
        <taxon>Candidatus Thalassospirochaeta</taxon>
    </lineage>
</organism>
<reference evidence="3 4" key="1">
    <citation type="submission" date="2022-12" db="EMBL/GenBank/DDBJ databases">
        <title>Metagenome assembled genome from gulf of manar.</title>
        <authorList>
            <person name="Kohli P."/>
            <person name="Pk S."/>
            <person name="Venkata Ramana C."/>
            <person name="Sasikala C."/>
        </authorList>
    </citation>
    <scope>NUCLEOTIDE SEQUENCE [LARGE SCALE GENOMIC DNA]</scope>
    <source>
        <strain evidence="3">JB008</strain>
    </source>
</reference>
<evidence type="ECO:0000256" key="1">
    <source>
        <dbReference type="SAM" id="MobiDB-lite"/>
    </source>
</evidence>
<feature type="compositionally biased region" description="Polar residues" evidence="1">
    <location>
        <begin position="58"/>
        <end position="69"/>
    </location>
</feature>
<dbReference type="Pfam" id="PF09723">
    <property type="entry name" value="Zn_ribbon_8"/>
    <property type="match status" value="1"/>
</dbReference>
<feature type="region of interest" description="Disordered" evidence="1">
    <location>
        <begin position="58"/>
        <end position="101"/>
    </location>
</feature>
<accession>A0AAJ1MJH3</accession>
<sequence length="101" mass="10932">MPTYEYECVECGHRFEAFQAMSEDPLTECEHCKGPVKRLIFGGTGIIFKGSGFYVNDSSKAGKQSTQAAKSEPKDSVSEKKSDSGVSQASKSDKKEKAAAK</sequence>
<protein>
    <submittedName>
        <fullName evidence="3">Zinc ribbon domain-containing protein</fullName>
    </submittedName>
</protein>
<dbReference type="Proteomes" id="UP001221217">
    <property type="component" value="Unassembled WGS sequence"/>
</dbReference>
<gene>
    <name evidence="3" type="ORF">PQJ61_11930</name>
</gene>
<evidence type="ECO:0000313" key="4">
    <source>
        <dbReference type="Proteomes" id="UP001221217"/>
    </source>
</evidence>
<evidence type="ECO:0000313" key="3">
    <source>
        <dbReference type="EMBL" id="MDC7227463.1"/>
    </source>
</evidence>
<dbReference type="AlphaFoldDB" id="A0AAJ1MJH3"/>
<evidence type="ECO:0000259" key="2">
    <source>
        <dbReference type="SMART" id="SM00834"/>
    </source>
</evidence>
<dbReference type="PANTHER" id="PTHR34404">
    <property type="entry name" value="REGULATORY PROTEIN, FMDB FAMILY"/>
    <property type="match status" value="1"/>
</dbReference>
<feature type="domain" description="Putative regulatory protein FmdB zinc ribbon" evidence="2">
    <location>
        <begin position="1"/>
        <end position="41"/>
    </location>
</feature>
<feature type="compositionally biased region" description="Basic and acidic residues" evidence="1">
    <location>
        <begin position="71"/>
        <end position="83"/>
    </location>
</feature>
<proteinExistence type="predicted"/>
<dbReference type="SMART" id="SM00834">
    <property type="entry name" value="CxxC_CXXC_SSSS"/>
    <property type="match status" value="1"/>
</dbReference>
<dbReference type="InterPro" id="IPR013429">
    <property type="entry name" value="Regulatory_FmdB_Zinc_ribbon"/>
</dbReference>
<dbReference type="EMBL" id="JAQQAL010000025">
    <property type="protein sequence ID" value="MDC7227463.1"/>
    <property type="molecule type" value="Genomic_DNA"/>
</dbReference>
<comment type="caution">
    <text evidence="3">The sequence shown here is derived from an EMBL/GenBank/DDBJ whole genome shotgun (WGS) entry which is preliminary data.</text>
</comment>